<dbReference type="RefSeq" id="WP_346762396.1">
    <property type="nucleotide sequence ID" value="NZ_JAUJEB010000013.1"/>
</dbReference>
<dbReference type="Gene3D" id="2.130.10.10">
    <property type="entry name" value="YVTN repeat-like/Quinoprotein amine dehydrogenase"/>
    <property type="match status" value="1"/>
</dbReference>
<dbReference type="SUPFAM" id="SSF63829">
    <property type="entry name" value="Calcium-dependent phosphotriesterase"/>
    <property type="match status" value="1"/>
</dbReference>
<dbReference type="InterPro" id="IPR015943">
    <property type="entry name" value="WD40/YVTN_repeat-like_dom_sf"/>
</dbReference>
<dbReference type="EMBL" id="JAUJEB010000013">
    <property type="protein sequence ID" value="MDN5217059.1"/>
    <property type="molecule type" value="Genomic_DNA"/>
</dbReference>
<comment type="caution">
    <text evidence="1">The sequence shown here is derived from an EMBL/GenBank/DDBJ whole genome shotgun (WGS) entry which is preliminary data.</text>
</comment>
<name>A0ABT8LGX9_9BACT</name>
<keyword evidence="2" id="KW-1185">Reference proteome</keyword>
<sequence>MKQLLAIFLLITPCVWGQIKSTDVFDQEIATVFTPEDGLPATAVTNIFLDENENPIAKTSHGYYWLKGKTWTSYTGEVKDRTLQSIKNPPKSAGEVLSQANFGSVLYVGTQNGLFVQEKKSWKEIFPSDANYSWKLSNVTVLQVDDKNRLWVGSEQGLGLLDNGQWKLFTGAEGLPYAKFTCVHPGRQGAIWLGTEKGAIRADGSRFYYRFSRRWLPDDFINDIAVQKDGTTWIATNKGVSRIEFKEMNYEEKASHFTRQVESRHTREGFICQNKLKKQYDINSYRLDISDNDGMYTAMYGASQAFRYAVTKEKEAKELAVRSLKACKWLVDITHEPGFPARVIIPIDWEDPVNEIYDSLYNVNRQKGDPFWKQILPRFVKSKDGRHYWKCDTSSDELSGHYFFYAVFYDLVAETEEEKQLVRTVVADVTDHLVRNGFLLRDHDGKPTRWGNFSPQFLNSIWGWDQRGLNAMMMLSFLNVAQHVTGDAKYAETSKILRDQYNYHIHAMQSKAFFPPEDVVPWDNNLCLMSMYGLVKYEKDPELLMMYRESAEFSWKHISKQNNAFWNIIYAAIRDQFNEVVETGIYSSGKVFPEAGPYAPFTANEFKGSDYHYDRTMATLRQLPLDLIGYEMDNTHRLDIILDPTPGSPSDKGWHYDGFALPIDERGHVRQDRDAFALHYSEGGGYSEQEGTFYLLPYYMALYHGYIK</sequence>
<accession>A0ABT8LGX9</accession>
<dbReference type="Proteomes" id="UP001172083">
    <property type="component" value="Unassembled WGS sequence"/>
</dbReference>
<reference evidence="1" key="1">
    <citation type="submission" date="2023-06" db="EMBL/GenBank/DDBJ databases">
        <title>Genomic of Agaribacillus aureum.</title>
        <authorList>
            <person name="Wang G."/>
        </authorList>
    </citation>
    <scope>NUCLEOTIDE SEQUENCE</scope>
    <source>
        <strain evidence="1">BMA12</strain>
    </source>
</reference>
<evidence type="ECO:0008006" key="3">
    <source>
        <dbReference type="Google" id="ProtNLM"/>
    </source>
</evidence>
<proteinExistence type="predicted"/>
<organism evidence="1 2">
    <name type="scientific">Agaribacillus aureus</name>
    <dbReference type="NCBI Taxonomy" id="3051825"/>
    <lineage>
        <taxon>Bacteria</taxon>
        <taxon>Pseudomonadati</taxon>
        <taxon>Bacteroidota</taxon>
        <taxon>Cytophagia</taxon>
        <taxon>Cytophagales</taxon>
        <taxon>Splendidivirgaceae</taxon>
        <taxon>Agaribacillus</taxon>
    </lineage>
</organism>
<gene>
    <name evidence="1" type="ORF">QQ020_33620</name>
</gene>
<evidence type="ECO:0000313" key="1">
    <source>
        <dbReference type="EMBL" id="MDN5217059.1"/>
    </source>
</evidence>
<protein>
    <recommendedName>
        <fullName evidence="3">Two component regulator propeller</fullName>
    </recommendedName>
</protein>
<evidence type="ECO:0000313" key="2">
    <source>
        <dbReference type="Proteomes" id="UP001172083"/>
    </source>
</evidence>